<dbReference type="EMBL" id="DF976999">
    <property type="protein sequence ID" value="GAQ24469.1"/>
    <property type="molecule type" value="Genomic_DNA"/>
</dbReference>
<protein>
    <submittedName>
        <fullName evidence="2">N-acyl-D-aspartate/D-glutamate deacylase</fullName>
    </submittedName>
</protein>
<dbReference type="InterPro" id="IPR011059">
    <property type="entry name" value="Metal-dep_hydrolase_composite"/>
</dbReference>
<evidence type="ECO:0000313" key="3">
    <source>
        <dbReference type="Proteomes" id="UP000062160"/>
    </source>
</evidence>
<feature type="domain" description="Amidohydrolase 3" evidence="1">
    <location>
        <begin position="45"/>
        <end position="253"/>
    </location>
</feature>
<dbReference type="PANTHER" id="PTHR11647">
    <property type="entry name" value="HYDRANTOINASE/DIHYDROPYRIMIDINASE FAMILY MEMBER"/>
    <property type="match status" value="1"/>
</dbReference>
<dbReference type="Pfam" id="PF07969">
    <property type="entry name" value="Amidohydro_3"/>
    <property type="match status" value="1"/>
</dbReference>
<organism evidence="2">
    <name type="scientific">Tepidanaerobacter syntrophicus</name>
    <dbReference type="NCBI Taxonomy" id="224999"/>
    <lineage>
        <taxon>Bacteria</taxon>
        <taxon>Bacillati</taxon>
        <taxon>Bacillota</taxon>
        <taxon>Clostridia</taxon>
        <taxon>Thermosediminibacterales</taxon>
        <taxon>Tepidanaerobacteraceae</taxon>
        <taxon>Tepidanaerobacter</taxon>
    </lineage>
</organism>
<evidence type="ECO:0000259" key="1">
    <source>
        <dbReference type="Pfam" id="PF07969"/>
    </source>
</evidence>
<dbReference type="PANTHER" id="PTHR11647:SF1">
    <property type="entry name" value="COLLAPSIN RESPONSE MEDIATOR PROTEIN"/>
    <property type="match status" value="1"/>
</dbReference>
<dbReference type="Gene3D" id="2.30.40.10">
    <property type="entry name" value="Urease, subunit C, domain 1"/>
    <property type="match status" value="1"/>
</dbReference>
<gene>
    <name evidence="2" type="ORF">TSYNT_5298</name>
</gene>
<reference evidence="2" key="1">
    <citation type="journal article" date="2016" name="Genome Announc.">
        <title>Draft Genome Sequence of the Syntrophic Lactate-Degrading Bacterium Tepidanaerobacter syntrophicus JLT.</title>
        <authorList>
            <person name="Matsuura N."/>
            <person name="Ohashi A."/>
            <person name="Tourlousse D.M."/>
            <person name="Sekiguchi Y."/>
        </authorList>
    </citation>
    <scope>NUCLEOTIDE SEQUENCE [LARGE SCALE GENOMIC DNA]</scope>
    <source>
        <strain evidence="2">JL</strain>
    </source>
</reference>
<accession>A0A0U9HCE7</accession>
<dbReference type="AlphaFoldDB" id="A0A0U9HCE7"/>
<dbReference type="Gene3D" id="3.20.20.140">
    <property type="entry name" value="Metal-dependent hydrolases"/>
    <property type="match status" value="1"/>
</dbReference>
<dbReference type="InterPro" id="IPR013108">
    <property type="entry name" value="Amidohydro_3"/>
</dbReference>
<name>A0A0U9HCE7_9FIRM</name>
<dbReference type="SUPFAM" id="SSF51338">
    <property type="entry name" value="Composite domain of metallo-dependent hydrolases"/>
    <property type="match status" value="1"/>
</dbReference>
<dbReference type="GO" id="GO:0016810">
    <property type="term" value="F:hydrolase activity, acting on carbon-nitrogen (but not peptide) bonds"/>
    <property type="evidence" value="ECO:0007669"/>
    <property type="project" value="InterPro"/>
</dbReference>
<dbReference type="STRING" id="224999.GCA_001485475_00451"/>
<dbReference type="InterPro" id="IPR050378">
    <property type="entry name" value="Metallo-dep_Hydrolases_sf"/>
</dbReference>
<keyword evidence="3" id="KW-1185">Reference proteome</keyword>
<dbReference type="SUPFAM" id="SSF51556">
    <property type="entry name" value="Metallo-dependent hydrolases"/>
    <property type="match status" value="1"/>
</dbReference>
<dbReference type="InterPro" id="IPR032466">
    <property type="entry name" value="Metal_Hydrolase"/>
</dbReference>
<dbReference type="Proteomes" id="UP000062160">
    <property type="component" value="Unassembled WGS sequence"/>
</dbReference>
<evidence type="ECO:0000313" key="2">
    <source>
        <dbReference type="EMBL" id="GAQ24469.1"/>
    </source>
</evidence>
<proteinExistence type="predicted"/>
<dbReference type="RefSeq" id="WP_059031534.1">
    <property type="nucleotide sequence ID" value="NZ_BSDN01000001.1"/>
</dbReference>
<sequence>MYDVIIRNGLVVDGSGREAFKSDIGVIGEKICKIEAEINEKGLTEIDAKGKIVIPGFIDPHVHEEWVCFIDGSYELFLRQGVTTVVNGNCGHSIVPGPRENILNYYWGNGLISTKQRNDYLTRFPEWQDFDGYAKAVEEKGTNINFATLLGHGTIRWSVMNGAHDRPPTEEEAAMIENIMRHNLEQGMWGISFGLDYVPSRYADLDELVSVAKIVRDYDGVAAAHLRHYIGIKEATEEFIEVGRRSGVKIQVSHLKPTCPEAFELVRKAAEEEGMRILADTIPRSTGHCTSKSRLLQFVMAVSDELFASGIEGVKAALKTPEGREMIKKDAYIFAGDKSDKFVILSEDPSLEGRSVADIAKERNQDPDETMLDLLADDKNYVFWLGGPSRTDFPADGHCETIVKNPYVCVGTDEIMGDIEDPYDWYELQRRGGFPIFMKMYLKKNVPLEEIVRRNTSMVAKHFDIKKRGELKEGNFADIAVIDLDSYSYPSPEEIDYRKPLTMASGVDSVIVNGKLALDKGELKRPFAGKVLRRNN</sequence>